<protein>
    <submittedName>
        <fullName evidence="2">DegV family protein</fullName>
    </submittedName>
</protein>
<dbReference type="AlphaFoldDB" id="A0A7T0LJ75"/>
<evidence type="ECO:0000313" key="3">
    <source>
        <dbReference type="Proteomes" id="UP000594637"/>
    </source>
</evidence>
<reference evidence="2 3" key="1">
    <citation type="submission" date="2020-11" db="EMBL/GenBank/DDBJ databases">
        <title>Actinomyces sp. ZJ750.</title>
        <authorList>
            <person name="Zhou J."/>
        </authorList>
    </citation>
    <scope>NUCLEOTIDE SEQUENCE [LARGE SCALE GENOMIC DNA]</scope>
    <source>
        <strain evidence="2 3">ZJ750</strain>
    </source>
</reference>
<accession>A0A7T0LJ75</accession>
<evidence type="ECO:0000256" key="1">
    <source>
        <dbReference type="ARBA" id="ARBA00023121"/>
    </source>
</evidence>
<keyword evidence="3" id="KW-1185">Reference proteome</keyword>
<organism evidence="2 3">
    <name type="scientific">Actinomyces respiraculi</name>
    <dbReference type="NCBI Taxonomy" id="2744574"/>
    <lineage>
        <taxon>Bacteria</taxon>
        <taxon>Bacillati</taxon>
        <taxon>Actinomycetota</taxon>
        <taxon>Actinomycetes</taxon>
        <taxon>Actinomycetales</taxon>
        <taxon>Actinomycetaceae</taxon>
        <taxon>Actinomyces</taxon>
    </lineage>
</organism>
<gene>
    <name evidence="2" type="ORF">ID810_07455</name>
</gene>
<keyword evidence="1" id="KW-0446">Lipid-binding</keyword>
<dbReference type="SUPFAM" id="SSF82549">
    <property type="entry name" value="DAK1/DegV-like"/>
    <property type="match status" value="1"/>
</dbReference>
<dbReference type="NCBIfam" id="TIGR00762">
    <property type="entry name" value="DegV"/>
    <property type="match status" value="1"/>
</dbReference>
<dbReference type="InterPro" id="IPR043168">
    <property type="entry name" value="DegV_C"/>
</dbReference>
<name>A0A7T0LJ75_9ACTO</name>
<dbReference type="PANTHER" id="PTHR33434:SF2">
    <property type="entry name" value="FATTY ACID-BINDING PROTEIN TM_1468"/>
    <property type="match status" value="1"/>
</dbReference>
<dbReference type="EMBL" id="CP063989">
    <property type="protein sequence ID" value="QPL04632.1"/>
    <property type="molecule type" value="Genomic_DNA"/>
</dbReference>
<dbReference type="RefSeq" id="WP_166854779.1">
    <property type="nucleotide sequence ID" value="NZ_CP063989.1"/>
</dbReference>
<dbReference type="PROSITE" id="PS51482">
    <property type="entry name" value="DEGV"/>
    <property type="match status" value="1"/>
</dbReference>
<dbReference type="PANTHER" id="PTHR33434">
    <property type="entry name" value="DEGV DOMAIN-CONTAINING PROTEIN DR_1986-RELATED"/>
    <property type="match status" value="1"/>
</dbReference>
<dbReference type="Gene3D" id="3.40.50.10170">
    <property type="match status" value="2"/>
</dbReference>
<dbReference type="GO" id="GO:0008289">
    <property type="term" value="F:lipid binding"/>
    <property type="evidence" value="ECO:0007669"/>
    <property type="project" value="UniProtKB-KW"/>
</dbReference>
<sequence length="279" mass="28585">MSLAVVTDSAACLPAALAAERGIEVVELPVATDDDGVPTTTSRPSVEALIEAYRRALARADEVLALHLSAALSGTVDNARLAARALNPGERGSQRVTVLDLGVSGGAQGFAVLAAADADHARRGAARARELASRSSLFFLVEDMAFLHRGGRVDRGIALLGSTPGIRPVLRVGSTGIEVVEAVRGRARARRRLIELAVAEAGGPVGGRRARRPATPVQLAVHYSDDPAAALALENDLAEAMAEAGTTVETIMRSPADAATRVHLGPGALGIVVAPALGG</sequence>
<proteinExistence type="predicted"/>
<dbReference type="InterPro" id="IPR003797">
    <property type="entry name" value="DegV"/>
</dbReference>
<dbReference type="Gene3D" id="3.30.1180.10">
    <property type="match status" value="1"/>
</dbReference>
<dbReference type="InterPro" id="IPR050270">
    <property type="entry name" value="DegV_domain_contain"/>
</dbReference>
<evidence type="ECO:0000313" key="2">
    <source>
        <dbReference type="EMBL" id="QPL04632.1"/>
    </source>
</evidence>
<dbReference type="Pfam" id="PF02645">
    <property type="entry name" value="DegV"/>
    <property type="match status" value="1"/>
</dbReference>
<dbReference type="Proteomes" id="UP000594637">
    <property type="component" value="Chromosome"/>
</dbReference>
<dbReference type="KEGG" id="arep:ID810_07455"/>